<evidence type="ECO:0000256" key="2">
    <source>
        <dbReference type="ARBA" id="ARBA00022475"/>
    </source>
</evidence>
<name>A0A6N7UR51_9FIRM</name>
<dbReference type="PANTHER" id="PTHR30287">
    <property type="entry name" value="MEMBRANE COMPONENT OF PREDICTED ABC SUPERFAMILY METABOLITE UPTAKE TRANSPORTER"/>
    <property type="match status" value="1"/>
</dbReference>
<comment type="caution">
    <text evidence="8">The sequence shown here is derived from an EMBL/GenBank/DDBJ whole genome shotgun (WGS) entry which is preliminary data.</text>
</comment>
<feature type="transmembrane region" description="Helical" evidence="6">
    <location>
        <begin position="20"/>
        <end position="40"/>
    </location>
</feature>
<keyword evidence="5 6" id="KW-0472">Membrane</keyword>
<accession>A0A6N7UR51</accession>
<evidence type="ECO:0000259" key="7">
    <source>
        <dbReference type="Pfam" id="PF02687"/>
    </source>
</evidence>
<dbReference type="AlphaFoldDB" id="A0A6N7UR51"/>
<organism evidence="8 9">
    <name type="scientific">Suipraeoptans intestinalis</name>
    <dbReference type="NCBI Taxonomy" id="2606628"/>
    <lineage>
        <taxon>Bacteria</taxon>
        <taxon>Bacillati</taxon>
        <taxon>Bacillota</taxon>
        <taxon>Clostridia</taxon>
        <taxon>Lachnospirales</taxon>
        <taxon>Lachnospiraceae</taxon>
        <taxon>Suipraeoptans</taxon>
    </lineage>
</organism>
<dbReference type="InterPro" id="IPR038766">
    <property type="entry name" value="Membrane_comp_ABC_pdt"/>
</dbReference>
<feature type="transmembrane region" description="Helical" evidence="6">
    <location>
        <begin position="300"/>
        <end position="323"/>
    </location>
</feature>
<dbReference type="InterPro" id="IPR003838">
    <property type="entry name" value="ABC3_permease_C"/>
</dbReference>
<proteinExistence type="predicted"/>
<feature type="transmembrane region" description="Helical" evidence="6">
    <location>
        <begin position="255"/>
        <end position="279"/>
    </location>
</feature>
<reference evidence="8 9" key="1">
    <citation type="submission" date="2019-08" db="EMBL/GenBank/DDBJ databases">
        <title>In-depth cultivation of the pig gut microbiome towards novel bacterial diversity and tailored functional studies.</title>
        <authorList>
            <person name="Wylensek D."/>
            <person name="Hitch T.C.A."/>
            <person name="Clavel T."/>
        </authorList>
    </citation>
    <scope>NUCLEOTIDE SEQUENCE [LARGE SCALE GENOMIC DNA]</scope>
    <source>
        <strain evidence="8 9">68-1-5</strain>
    </source>
</reference>
<evidence type="ECO:0000256" key="4">
    <source>
        <dbReference type="ARBA" id="ARBA00022989"/>
    </source>
</evidence>
<evidence type="ECO:0000313" key="9">
    <source>
        <dbReference type="Proteomes" id="UP000434409"/>
    </source>
</evidence>
<keyword evidence="9" id="KW-1185">Reference proteome</keyword>
<dbReference type="Pfam" id="PF02687">
    <property type="entry name" value="FtsX"/>
    <property type="match status" value="1"/>
</dbReference>
<dbReference type="GO" id="GO:0005886">
    <property type="term" value="C:plasma membrane"/>
    <property type="evidence" value="ECO:0007669"/>
    <property type="project" value="UniProtKB-SubCell"/>
</dbReference>
<protein>
    <submittedName>
        <fullName evidence="8">ABC transporter permease</fullName>
    </submittedName>
</protein>
<keyword evidence="4 6" id="KW-1133">Transmembrane helix</keyword>
<dbReference type="Proteomes" id="UP000434409">
    <property type="component" value="Unassembled WGS sequence"/>
</dbReference>
<sequence length="747" mass="85096">MKNPVNKRIPRIFLTQPGRYFPIFFLLFLTTVMMSSFFIVQGSIKKLYERDLREKKVESGQFTAAQELNSDTIASLEKENIRLYQNFYVEEAFSPNKVLRIYQNRTSINLPSLFQGRLPKKADEIAIAQNMAAANHQRIGDTIKLAGNSFKIVGFFSVPDYSSLLKNRSDLVMDTGYFGIALVSASGFRTFDPASLKYCYSYHTQEKLSASQAHEKLNTLTKIVHQSTAVTDGVTRFDNKCITYVMDDMGGDVPMMITLMTLILISISFVVTMQARTLIEDEAPVIGTLLASGYTKKELLFHYLCIPLSLTILASALGNLLAYTKVYHLFSALYYNSFSLPPFTPVFSLRAFILTTVIPVSIMFFVNLLMLSLKLNLTPLRFLRKEFVKQKNRKTLSLEKLGFVHRFRIRVLLDNKLNILTLFLGLFLANVMLIFGLSFKPIFHKYTDDIQKEMKYNYITLIKSPQPVQEDAKKAVVAKLDLDSLGKEISFYGMESGSKYESSAHIRRLAPGEVAVSRGFSRKYQLKTGSRIQVKIPYTSRSEKLKIAVIMEDVHAVEVYLPLKHLNRLLGKDPSYYNAYFSDTKLSLNKDLLITEIDRAGLSKYMDHFLDSFQSVSTTLLVVSLCFYLILLYVLSKLILDKSRTDISYLKIFGFQTGEISRIYIASVRNAVILYLLLLMPLLDIFTKKLIQISFRKLDAYIEASIPFYMYLIAFVLGIAVYVLVQFLQAGKISRLNMAENLKEVSG</sequence>
<keyword evidence="2" id="KW-1003">Cell membrane</keyword>
<feature type="transmembrane region" description="Helical" evidence="6">
    <location>
        <begin position="620"/>
        <end position="640"/>
    </location>
</feature>
<evidence type="ECO:0000256" key="3">
    <source>
        <dbReference type="ARBA" id="ARBA00022692"/>
    </source>
</evidence>
<feature type="transmembrane region" description="Helical" evidence="6">
    <location>
        <begin position="343"/>
        <end position="371"/>
    </location>
</feature>
<evidence type="ECO:0000256" key="5">
    <source>
        <dbReference type="ARBA" id="ARBA00023136"/>
    </source>
</evidence>
<dbReference type="EMBL" id="VULY01000018">
    <property type="protein sequence ID" value="MSR93141.1"/>
    <property type="molecule type" value="Genomic_DNA"/>
</dbReference>
<comment type="subcellular location">
    <subcellularLocation>
        <location evidence="1">Cell membrane</location>
        <topology evidence="1">Multi-pass membrane protein</topology>
    </subcellularLocation>
</comment>
<keyword evidence="3 6" id="KW-0812">Transmembrane</keyword>
<evidence type="ECO:0000256" key="1">
    <source>
        <dbReference type="ARBA" id="ARBA00004651"/>
    </source>
</evidence>
<feature type="transmembrane region" description="Helical" evidence="6">
    <location>
        <begin position="706"/>
        <end position="728"/>
    </location>
</feature>
<gene>
    <name evidence="8" type="ORF">FYJ34_02295</name>
</gene>
<evidence type="ECO:0000313" key="8">
    <source>
        <dbReference type="EMBL" id="MSR93141.1"/>
    </source>
</evidence>
<feature type="transmembrane region" description="Helical" evidence="6">
    <location>
        <begin position="661"/>
        <end position="686"/>
    </location>
</feature>
<feature type="transmembrane region" description="Helical" evidence="6">
    <location>
        <begin position="417"/>
        <end position="439"/>
    </location>
</feature>
<feature type="domain" description="ABC3 transporter permease C-terminal" evidence="7">
    <location>
        <begin position="258"/>
        <end position="365"/>
    </location>
</feature>
<evidence type="ECO:0000256" key="6">
    <source>
        <dbReference type="SAM" id="Phobius"/>
    </source>
</evidence>
<dbReference type="PANTHER" id="PTHR30287:SF1">
    <property type="entry name" value="INNER MEMBRANE PROTEIN"/>
    <property type="match status" value="1"/>
</dbReference>